<evidence type="ECO:0000313" key="4">
    <source>
        <dbReference type="Proteomes" id="UP000559860"/>
    </source>
</evidence>
<dbReference type="PANTHER" id="PTHR10963">
    <property type="entry name" value="GLYCOSYL HYDROLASE-RELATED"/>
    <property type="match status" value="1"/>
</dbReference>
<dbReference type="InterPro" id="IPR050546">
    <property type="entry name" value="Glycosyl_Hydrlase_16"/>
</dbReference>
<dbReference type="RefSeq" id="WP_182985582.1">
    <property type="nucleotide sequence ID" value="NZ_JABEQD010000003.1"/>
</dbReference>
<dbReference type="AlphaFoldDB" id="A0A7W4IS46"/>
<dbReference type="GO" id="GO:0004553">
    <property type="term" value="F:hydrolase activity, hydrolyzing O-glycosyl compounds"/>
    <property type="evidence" value="ECO:0007669"/>
    <property type="project" value="InterPro"/>
</dbReference>
<evidence type="ECO:0000259" key="2">
    <source>
        <dbReference type="PROSITE" id="PS51762"/>
    </source>
</evidence>
<comment type="similarity">
    <text evidence="1">Belongs to the glycosyl hydrolase 16 family.</text>
</comment>
<dbReference type="InterPro" id="IPR013320">
    <property type="entry name" value="ConA-like_dom_sf"/>
</dbReference>
<sequence length="338" mass="37520">MDVLIIVYVRMQIKFLFRRVSAYWKRDGGQPPVGGDVASQETGFVQGGTMTRSIPAIIERLRQRIIPAMRGSFVMLGIGWASLWGTAFGASPGDMIDLDGRTLLFDEEFDRLSVSPHGADTVWSAHTPWGGDFGDAAFRDKEPGLPFSVRDGILRIEMRKTADGKWQSGLLSSSPGYGRGFTAPYGYFEMRARLPAGDGVWPAFWLDELTPAGSGKHSLEVDIIEHYGRFPAAYNTTVTEWNPKNSHENHSQMHIQPVPSGSLSQAFHTYGAEVTPQWVIFYFDRREIWRTPAPSRPLGGLDVLVDLGLGGGWPIDKAPSPAIMEVDYVRVYQSRKAP</sequence>
<dbReference type="PROSITE" id="PS51762">
    <property type="entry name" value="GH16_2"/>
    <property type="match status" value="1"/>
</dbReference>
<protein>
    <submittedName>
        <fullName evidence="3">Glycoside hydrolase family 16 protein</fullName>
    </submittedName>
</protein>
<feature type="domain" description="GH16" evidence="2">
    <location>
        <begin position="107"/>
        <end position="337"/>
    </location>
</feature>
<comment type="caution">
    <text evidence="3">The sequence shown here is derived from an EMBL/GenBank/DDBJ whole genome shotgun (WGS) entry which is preliminary data.</text>
</comment>
<dbReference type="Pfam" id="PF00722">
    <property type="entry name" value="Glyco_hydro_16"/>
    <property type="match status" value="1"/>
</dbReference>
<keyword evidence="4" id="KW-1185">Reference proteome</keyword>
<dbReference type="Proteomes" id="UP000559860">
    <property type="component" value="Unassembled WGS sequence"/>
</dbReference>
<evidence type="ECO:0000313" key="3">
    <source>
        <dbReference type="EMBL" id="MBB2167974.1"/>
    </source>
</evidence>
<dbReference type="SUPFAM" id="SSF49899">
    <property type="entry name" value="Concanavalin A-like lectins/glucanases"/>
    <property type="match status" value="1"/>
</dbReference>
<dbReference type="Gene3D" id="2.60.120.200">
    <property type="match status" value="1"/>
</dbReference>
<gene>
    <name evidence="3" type="ORF">HLH36_06320</name>
</gene>
<organism evidence="3 4">
    <name type="scientific">Gluconacetobacter aggeris</name>
    <dbReference type="NCBI Taxonomy" id="1286186"/>
    <lineage>
        <taxon>Bacteria</taxon>
        <taxon>Pseudomonadati</taxon>
        <taxon>Pseudomonadota</taxon>
        <taxon>Alphaproteobacteria</taxon>
        <taxon>Acetobacterales</taxon>
        <taxon>Acetobacteraceae</taxon>
        <taxon>Gluconacetobacter</taxon>
    </lineage>
</organism>
<evidence type="ECO:0000256" key="1">
    <source>
        <dbReference type="ARBA" id="ARBA00006865"/>
    </source>
</evidence>
<proteinExistence type="inferred from homology"/>
<dbReference type="CDD" id="cd08023">
    <property type="entry name" value="GH16_laminarinase_like"/>
    <property type="match status" value="1"/>
</dbReference>
<dbReference type="InterPro" id="IPR000757">
    <property type="entry name" value="Beta-glucanase-like"/>
</dbReference>
<dbReference type="GO" id="GO:0005975">
    <property type="term" value="P:carbohydrate metabolic process"/>
    <property type="evidence" value="ECO:0007669"/>
    <property type="project" value="InterPro"/>
</dbReference>
<accession>A0A7W4IS46</accession>
<dbReference type="EMBL" id="JABEQD010000003">
    <property type="protein sequence ID" value="MBB2167974.1"/>
    <property type="molecule type" value="Genomic_DNA"/>
</dbReference>
<reference evidence="3 4" key="1">
    <citation type="submission" date="2020-04" db="EMBL/GenBank/DDBJ databases">
        <title>Description of novel Gluconacetobacter.</title>
        <authorList>
            <person name="Sombolestani A."/>
        </authorList>
    </citation>
    <scope>NUCLEOTIDE SEQUENCE [LARGE SCALE GENOMIC DNA]</scope>
    <source>
        <strain evidence="3 4">LMG 27801</strain>
    </source>
</reference>
<dbReference type="PANTHER" id="PTHR10963:SF55">
    <property type="entry name" value="GLYCOSIDE HYDROLASE FAMILY 16 PROTEIN"/>
    <property type="match status" value="1"/>
</dbReference>
<keyword evidence="3" id="KW-0378">Hydrolase</keyword>
<name>A0A7W4IS46_9PROT</name>